<evidence type="ECO:0000313" key="5">
    <source>
        <dbReference type="EMBL" id="BBX58960.1"/>
    </source>
</evidence>
<feature type="domain" description="Mce/MlaD" evidence="3">
    <location>
        <begin position="42"/>
        <end position="115"/>
    </location>
</feature>
<dbReference type="GO" id="GO:0051701">
    <property type="term" value="P:biological process involved in interaction with host"/>
    <property type="evidence" value="ECO:0007669"/>
    <property type="project" value="TreeGrafter"/>
</dbReference>
<keyword evidence="2" id="KW-1133">Transmembrane helix</keyword>
<organism evidence="5 6">
    <name type="scientific">Mycobacterium shottsii</name>
    <dbReference type="NCBI Taxonomy" id="133549"/>
    <lineage>
        <taxon>Bacteria</taxon>
        <taxon>Bacillati</taxon>
        <taxon>Actinomycetota</taxon>
        <taxon>Actinomycetes</taxon>
        <taxon>Mycobacteriales</taxon>
        <taxon>Mycobacteriaceae</taxon>
        <taxon>Mycobacterium</taxon>
        <taxon>Mycobacterium ulcerans group</taxon>
    </lineage>
</organism>
<dbReference type="KEGG" id="msho:MSHO_43050"/>
<dbReference type="InterPro" id="IPR005693">
    <property type="entry name" value="Mce"/>
</dbReference>
<dbReference type="PANTHER" id="PTHR33371">
    <property type="entry name" value="INTERMEMBRANE PHOSPHOLIPID TRANSPORT SYSTEM BINDING PROTEIN MLAD-RELATED"/>
    <property type="match status" value="1"/>
</dbReference>
<dbReference type="InterPro" id="IPR052336">
    <property type="entry name" value="MlaD_Phospholipid_Transporter"/>
</dbReference>
<evidence type="ECO:0000256" key="1">
    <source>
        <dbReference type="SAM" id="MobiDB-lite"/>
    </source>
</evidence>
<feature type="compositionally biased region" description="Pro residues" evidence="1">
    <location>
        <begin position="434"/>
        <end position="450"/>
    </location>
</feature>
<dbReference type="NCBIfam" id="TIGR00996">
    <property type="entry name" value="Mtu_fam_mce"/>
    <property type="match status" value="1"/>
</dbReference>
<dbReference type="InterPro" id="IPR024516">
    <property type="entry name" value="Mce_C"/>
</dbReference>
<accession>A0A7I7LH80</accession>
<dbReference type="AlphaFoldDB" id="A0A7I7LH80"/>
<gene>
    <name evidence="5" type="primary">mce3A</name>
    <name evidence="5" type="ORF">MSHO_43050</name>
</gene>
<dbReference type="RefSeq" id="WP_198965398.1">
    <property type="nucleotide sequence ID" value="NZ_AP022572.1"/>
</dbReference>
<evidence type="ECO:0000259" key="4">
    <source>
        <dbReference type="Pfam" id="PF11887"/>
    </source>
</evidence>
<dbReference type="PANTHER" id="PTHR33371:SF19">
    <property type="entry name" value="MCE-FAMILY PROTEIN MCE4A"/>
    <property type="match status" value="1"/>
</dbReference>
<feature type="domain" description="Mammalian cell entry C-terminal" evidence="4">
    <location>
        <begin position="123"/>
        <end position="342"/>
    </location>
</feature>
<keyword evidence="2" id="KW-0812">Transmembrane</keyword>
<feature type="region of interest" description="Disordered" evidence="1">
    <location>
        <begin position="417"/>
        <end position="461"/>
    </location>
</feature>
<keyword evidence="2" id="KW-0472">Membrane</keyword>
<protein>
    <submittedName>
        <fullName evidence="5">MCE-family protein MCE3A</fullName>
    </submittedName>
</protein>
<dbReference type="Proteomes" id="UP000467164">
    <property type="component" value="Chromosome"/>
</dbReference>
<proteinExistence type="predicted"/>
<keyword evidence="6" id="KW-1185">Reference proteome</keyword>
<evidence type="ECO:0000259" key="3">
    <source>
        <dbReference type="Pfam" id="PF02470"/>
    </source>
</evidence>
<feature type="transmembrane region" description="Helical" evidence="2">
    <location>
        <begin position="12"/>
        <end position="34"/>
    </location>
</feature>
<sequence>MGRGPGKHRLHNAWWTVILFAAIVAAILVTTVSFTGTLRPYVAVTLTSERSGLVMDTGAKVMLRGVQVGRVRQIDSNHGASLELEIDPDQIRYIPANVEAQISATTAFGAKFVDLVIPPTPSRARLAAGAVLHSKNVSTEINTVFENVVDLLNMIDPLKLNAVLSAVAEGVRGQGERIGQATTDLNQVLQALNARRDTLRQNWRSLRDFSNTYDAAARDILTILDAASTTSTTVVDHARSLDSLLLNVIGLADTGTTLLANNRENLTTSINILEPTTNLLLKYNPEYTCLLQGTKWYLDNGGYAAWGGADGRTLQLDVALLLGNDPYVFPDNLPLVAAKGGPGGAPGCGSLPDATKNFPVRQLVTDTGWGTGLDIRPNPGIGHPCWADYLPVTRAVPQPTSVRPCLPGPAIGPNPGGPPYGAALYGPGGVPLFPGVPPSPTEPAPIPEPLAPQQETGTPSP</sequence>
<dbReference type="EMBL" id="AP022572">
    <property type="protein sequence ID" value="BBX58960.1"/>
    <property type="molecule type" value="Genomic_DNA"/>
</dbReference>
<evidence type="ECO:0000256" key="2">
    <source>
        <dbReference type="SAM" id="Phobius"/>
    </source>
</evidence>
<dbReference type="InterPro" id="IPR003399">
    <property type="entry name" value="Mce/MlaD"/>
</dbReference>
<feature type="compositionally biased region" description="Low complexity" evidence="1">
    <location>
        <begin position="420"/>
        <end position="433"/>
    </location>
</feature>
<name>A0A7I7LH80_9MYCO</name>
<reference evidence="5 6" key="1">
    <citation type="journal article" date="2019" name="Emerg. Microbes Infect.">
        <title>Comprehensive subspecies identification of 175 nontuberculous mycobacteria species based on 7547 genomic profiles.</title>
        <authorList>
            <person name="Matsumoto Y."/>
            <person name="Kinjo T."/>
            <person name="Motooka D."/>
            <person name="Nabeya D."/>
            <person name="Jung N."/>
            <person name="Uechi K."/>
            <person name="Horii T."/>
            <person name="Iida T."/>
            <person name="Fujita J."/>
            <person name="Nakamura S."/>
        </authorList>
    </citation>
    <scope>NUCLEOTIDE SEQUENCE [LARGE SCALE GENOMIC DNA]</scope>
    <source>
        <strain evidence="5 6">JCM 12657</strain>
    </source>
</reference>
<dbReference type="GO" id="GO:0005576">
    <property type="term" value="C:extracellular region"/>
    <property type="evidence" value="ECO:0007669"/>
    <property type="project" value="TreeGrafter"/>
</dbReference>
<evidence type="ECO:0000313" key="6">
    <source>
        <dbReference type="Proteomes" id="UP000467164"/>
    </source>
</evidence>
<dbReference type="Pfam" id="PF02470">
    <property type="entry name" value="MlaD"/>
    <property type="match status" value="1"/>
</dbReference>
<dbReference type="Pfam" id="PF11887">
    <property type="entry name" value="Mce4_CUP1"/>
    <property type="match status" value="1"/>
</dbReference>